<sequence length="251" mass="27506">MIKISRQNRILVIQIHRPEKKNALVPDMYRDMASALESVTDNNDKAVLIKGATNCFTAGNDISDFASNAKPEDVTVSHRFMLALLRCQVPVVAQVQGMAIGIGTTLLLHCDFVYCDESAKFAMPFINLGLVPEYASSYILPRISGNLAAAELLMLGEAFGAEKALKCGIITECVPSDDIDAHVERVLSKLVSLPSHAMQQTKALLRNQEVAITQHIETELKVFAEAMVSAPAKEAFAAFLEKRPINTDIYK</sequence>
<evidence type="ECO:0000256" key="2">
    <source>
        <dbReference type="ARBA" id="ARBA00023140"/>
    </source>
</evidence>
<evidence type="ECO:0000256" key="1">
    <source>
        <dbReference type="ARBA" id="ARBA00004275"/>
    </source>
</evidence>
<accession>A0AAW8QWY7</accession>
<proteinExistence type="predicted"/>
<dbReference type="SUPFAM" id="SSF52096">
    <property type="entry name" value="ClpP/crotonase"/>
    <property type="match status" value="1"/>
</dbReference>
<dbReference type="PANTHER" id="PTHR43684:SF1">
    <property type="entry name" value="ENOYL-COA DELTA ISOMERASE 2"/>
    <property type="match status" value="1"/>
</dbReference>
<dbReference type="GO" id="GO:0004165">
    <property type="term" value="F:delta(3)-delta(2)-enoyl-CoA isomerase activity"/>
    <property type="evidence" value="ECO:0007669"/>
    <property type="project" value="UniProtKB-ARBA"/>
</dbReference>
<dbReference type="Proteomes" id="UP001249020">
    <property type="component" value="Unassembled WGS sequence"/>
</dbReference>
<dbReference type="RefSeq" id="WP_311360387.1">
    <property type="nucleotide sequence ID" value="NZ_JAVRIE010000001.1"/>
</dbReference>
<dbReference type="AlphaFoldDB" id="A0AAW8QWY7"/>
<dbReference type="EMBL" id="JAVRIE010000001">
    <property type="protein sequence ID" value="MDT0581606.1"/>
    <property type="molecule type" value="Genomic_DNA"/>
</dbReference>
<comment type="subcellular location">
    <subcellularLocation>
        <location evidence="1">Peroxisome</location>
    </subcellularLocation>
</comment>
<dbReference type="Pfam" id="PF00378">
    <property type="entry name" value="ECH_1"/>
    <property type="match status" value="1"/>
</dbReference>
<evidence type="ECO:0000313" key="4">
    <source>
        <dbReference type="EMBL" id="MDT0581606.1"/>
    </source>
</evidence>
<comment type="caution">
    <text evidence="4">The sequence shown here is derived from an EMBL/GenBank/DDBJ whole genome shotgun (WGS) entry which is preliminary data.</text>
</comment>
<organism evidence="4 5">
    <name type="scientific">Brumicola blandensis</name>
    <dbReference type="NCBI Taxonomy" id="3075611"/>
    <lineage>
        <taxon>Bacteria</taxon>
        <taxon>Pseudomonadati</taxon>
        <taxon>Pseudomonadota</taxon>
        <taxon>Gammaproteobacteria</taxon>
        <taxon>Alteromonadales</taxon>
        <taxon>Alteromonadaceae</taxon>
        <taxon>Brumicola</taxon>
    </lineage>
</organism>
<name>A0AAW8QWY7_9ALTE</name>
<reference evidence="4 5" key="1">
    <citation type="submission" date="2023-09" db="EMBL/GenBank/DDBJ databases">
        <authorList>
            <person name="Rey-Velasco X."/>
        </authorList>
    </citation>
    <scope>NUCLEOTIDE SEQUENCE [LARGE SCALE GENOMIC DNA]</scope>
    <source>
        <strain evidence="4 5">W409</strain>
    </source>
</reference>
<gene>
    <name evidence="4" type="ORF">RM544_03575</name>
</gene>
<keyword evidence="2" id="KW-0576">Peroxisome</keyword>
<protein>
    <submittedName>
        <fullName evidence="4">Enoyl-CoA hydratase-related protein</fullName>
    </submittedName>
</protein>
<dbReference type="Gene3D" id="3.90.226.10">
    <property type="entry name" value="2-enoyl-CoA Hydratase, Chain A, domain 1"/>
    <property type="match status" value="1"/>
</dbReference>
<dbReference type="InterPro" id="IPR001753">
    <property type="entry name" value="Enoyl-CoA_hydra/iso"/>
</dbReference>
<dbReference type="InterPro" id="IPR051053">
    <property type="entry name" value="ECH/Chromodomain_protein"/>
</dbReference>
<dbReference type="InterPro" id="IPR029045">
    <property type="entry name" value="ClpP/crotonase-like_dom_sf"/>
</dbReference>
<dbReference type="PANTHER" id="PTHR43684">
    <property type="match status" value="1"/>
</dbReference>
<evidence type="ECO:0000256" key="3">
    <source>
        <dbReference type="ARBA" id="ARBA00023235"/>
    </source>
</evidence>
<evidence type="ECO:0000313" key="5">
    <source>
        <dbReference type="Proteomes" id="UP001249020"/>
    </source>
</evidence>
<keyword evidence="3" id="KW-0413">Isomerase</keyword>
<dbReference type="CDD" id="cd06558">
    <property type="entry name" value="crotonase-like"/>
    <property type="match status" value="1"/>
</dbReference>
<keyword evidence="5" id="KW-1185">Reference proteome</keyword>